<dbReference type="EMBL" id="MKQP01000040">
    <property type="protein sequence ID" value="OMD26747.1"/>
    <property type="molecule type" value="Genomic_DNA"/>
</dbReference>
<dbReference type="AlphaFoldDB" id="A0A1R0X240"/>
<organism evidence="1 2">
    <name type="scientific">Paenibacillus odorifer</name>
    <dbReference type="NCBI Taxonomy" id="189426"/>
    <lineage>
        <taxon>Bacteria</taxon>
        <taxon>Bacillati</taxon>
        <taxon>Bacillota</taxon>
        <taxon>Bacilli</taxon>
        <taxon>Bacillales</taxon>
        <taxon>Paenibacillaceae</taxon>
        <taxon>Paenibacillus</taxon>
    </lineage>
</organism>
<name>A0A1R0X240_9BACL</name>
<sequence length="601" mass="68347">MSGQFVGMYEIAKIAKVTNAAVTNWRKRYSDFPKAVAELKSGPIFNAWEIDLWLDRRGNITSELLETKGGNNVFKKIVLIGRARLGKSRITARFIRYQQLFFKYFVGQGRDFTKVNVRLVVKKNCSDQGNHIRFISPNSTINGIQENFDEDGVIRFLDNIKNHNNYSRNHEKAGEKKELDPKEDFIEITTEASDLAISIMSSTDEGLIVTDTPGVSGDVEGLQDVSDADVYIFVMRSDNGSEFTDSINKMFPVLAGSKTMFIYNMGTSVEDETDYDDMTQHAQIAMHDFSKDLAKLSSGSIISTSIEVLNPAATVIPMGSFHDRRVNYAEQKFNEQLSVTLKKVLHENPHTLAEKDIAEVLNNPEYSQEEIIEFIKTTLSTYNVATPVEEHSTFVETFLLQRHDRVKFNDNLRTLRLVRENRVEILKELFDKFDVLKVNENLPLPKMIQELVIQYCYKKLTLAVKFDCGISRGEHPFESNPPITMWAEEAIIAEDLIKSNATTSSNAFCSVMKAKGYTSSSWNYVRVPKIPYFGEYQYCNKKLEVIEACRLNKLPSKNSKELIFNSYNVALLKLGQYSVCNFVIKAISSSDDAMNWVKSLK</sequence>
<evidence type="ECO:0000313" key="1">
    <source>
        <dbReference type="EMBL" id="OMD26747.1"/>
    </source>
</evidence>
<accession>A0A1R0X240</accession>
<evidence type="ECO:0000313" key="2">
    <source>
        <dbReference type="Proteomes" id="UP000187465"/>
    </source>
</evidence>
<comment type="caution">
    <text evidence="1">The sequence shown here is derived from an EMBL/GenBank/DDBJ whole genome shotgun (WGS) entry which is preliminary data.</text>
</comment>
<gene>
    <name evidence="1" type="ORF">BJP51_26515</name>
</gene>
<dbReference type="InterPro" id="IPR027417">
    <property type="entry name" value="P-loop_NTPase"/>
</dbReference>
<dbReference type="Proteomes" id="UP000187465">
    <property type="component" value="Unassembled WGS sequence"/>
</dbReference>
<protein>
    <submittedName>
        <fullName evidence="1">Uncharacterized protein</fullName>
    </submittedName>
</protein>
<reference evidence="1 2" key="1">
    <citation type="submission" date="2016-10" db="EMBL/GenBank/DDBJ databases">
        <title>Paenibacillus species isolates.</title>
        <authorList>
            <person name="Beno S.M."/>
        </authorList>
    </citation>
    <scope>NUCLEOTIDE SEQUENCE [LARGE SCALE GENOMIC DNA]</scope>
    <source>
        <strain evidence="1 2">FSL H7-0604</strain>
    </source>
</reference>
<proteinExistence type="predicted"/>
<dbReference type="RefSeq" id="WP_076179514.1">
    <property type="nucleotide sequence ID" value="NZ_MKQP01000040.1"/>
</dbReference>
<dbReference type="Gene3D" id="3.40.50.300">
    <property type="entry name" value="P-loop containing nucleotide triphosphate hydrolases"/>
    <property type="match status" value="1"/>
</dbReference>
<dbReference type="SUPFAM" id="SSF52540">
    <property type="entry name" value="P-loop containing nucleoside triphosphate hydrolases"/>
    <property type="match status" value="1"/>
</dbReference>